<dbReference type="AlphaFoldDB" id="A0A8J6JN16"/>
<evidence type="ECO:0000256" key="2">
    <source>
        <dbReference type="ARBA" id="ARBA00022448"/>
    </source>
</evidence>
<dbReference type="GO" id="GO:0030001">
    <property type="term" value="P:metal ion transport"/>
    <property type="evidence" value="ECO:0007669"/>
    <property type="project" value="UniProtKB-ARBA"/>
</dbReference>
<dbReference type="InterPro" id="IPR003445">
    <property type="entry name" value="Cat_transpt"/>
</dbReference>
<feature type="transmembrane region" description="Helical" evidence="8">
    <location>
        <begin position="293"/>
        <end position="312"/>
    </location>
</feature>
<comment type="subcellular location">
    <subcellularLocation>
        <location evidence="1">Cell membrane</location>
        <topology evidence="1">Multi-pass membrane protein</topology>
    </subcellularLocation>
</comment>
<organism evidence="9 10">
    <name type="scientific">Lawsonibacter faecis</name>
    <dbReference type="NCBI Taxonomy" id="2763052"/>
    <lineage>
        <taxon>Bacteria</taxon>
        <taxon>Bacillati</taxon>
        <taxon>Bacillota</taxon>
        <taxon>Clostridia</taxon>
        <taxon>Eubacteriales</taxon>
        <taxon>Oscillospiraceae</taxon>
        <taxon>Lawsonibacter</taxon>
    </lineage>
</organism>
<dbReference type="GO" id="GO:0008324">
    <property type="term" value="F:monoatomic cation transmembrane transporter activity"/>
    <property type="evidence" value="ECO:0007669"/>
    <property type="project" value="InterPro"/>
</dbReference>
<dbReference type="Pfam" id="PF02386">
    <property type="entry name" value="TrkH"/>
    <property type="match status" value="1"/>
</dbReference>
<evidence type="ECO:0000256" key="3">
    <source>
        <dbReference type="ARBA" id="ARBA00022475"/>
    </source>
</evidence>
<dbReference type="Proteomes" id="UP000607645">
    <property type="component" value="Unassembled WGS sequence"/>
</dbReference>
<keyword evidence="3" id="KW-1003">Cell membrane</keyword>
<evidence type="ECO:0000256" key="7">
    <source>
        <dbReference type="ARBA" id="ARBA00023136"/>
    </source>
</evidence>
<feature type="transmembrane region" description="Helical" evidence="8">
    <location>
        <begin position="174"/>
        <end position="192"/>
    </location>
</feature>
<feature type="transmembrane region" description="Helical" evidence="8">
    <location>
        <begin position="333"/>
        <end position="351"/>
    </location>
</feature>
<evidence type="ECO:0000256" key="8">
    <source>
        <dbReference type="SAM" id="Phobius"/>
    </source>
</evidence>
<protein>
    <submittedName>
        <fullName evidence="9">Trk family potassium uptake protein</fullName>
    </submittedName>
</protein>
<evidence type="ECO:0000256" key="4">
    <source>
        <dbReference type="ARBA" id="ARBA00022692"/>
    </source>
</evidence>
<reference evidence="9" key="1">
    <citation type="submission" date="2020-08" db="EMBL/GenBank/DDBJ databases">
        <title>Genome public.</title>
        <authorList>
            <person name="Liu C."/>
            <person name="Sun Q."/>
        </authorList>
    </citation>
    <scope>NUCLEOTIDE SEQUENCE</scope>
    <source>
        <strain evidence="9">NSJ-52</strain>
    </source>
</reference>
<evidence type="ECO:0000313" key="9">
    <source>
        <dbReference type="EMBL" id="MBC5737785.1"/>
    </source>
</evidence>
<dbReference type="GO" id="GO:0005886">
    <property type="term" value="C:plasma membrane"/>
    <property type="evidence" value="ECO:0007669"/>
    <property type="project" value="UniProtKB-SubCell"/>
</dbReference>
<accession>A0A8J6JN16</accession>
<dbReference type="PANTHER" id="PTHR32024:SF1">
    <property type="entry name" value="KTR SYSTEM POTASSIUM UPTAKE PROTEIN B"/>
    <property type="match status" value="1"/>
</dbReference>
<keyword evidence="10" id="KW-1185">Reference proteome</keyword>
<feature type="transmembrane region" description="Helical" evidence="8">
    <location>
        <begin position="55"/>
        <end position="78"/>
    </location>
</feature>
<feature type="transmembrane region" description="Helical" evidence="8">
    <location>
        <begin position="108"/>
        <end position="126"/>
    </location>
</feature>
<evidence type="ECO:0000256" key="5">
    <source>
        <dbReference type="ARBA" id="ARBA00022989"/>
    </source>
</evidence>
<sequence length="428" mass="45016">MILTGAALLMLPWSTSEWGGAAPLDALFTAASATCVTGLVVHDTALYWTPFGQGVILALIQVGGMGVVTVAVAVSMLAGKKIGLKQRWIMQESISAPQVGGIVRQTRFILKTALLIETVGAMLLALRLCPRFGLGKGLWYAVFHSVSAVCNAGFDLMGTAAAPCASLTGYVGDPLVSGTVALLIVLGGVGFLTWHDVRQHGVHLRRYRLQSKLILSTTLALLLGAFLFFWLYEFRQPQWRGLSAGERGLAAMFQAVTPRTAGFNTVDLKDLSQPGQLFTIALMLAGGSPGSTAGGFKTTTLAVMLLGVGAIFRRRDSACCFGRRVPDEALRSASAIFLLYILLFLTGGMLISGLDGVPILSALFESASAIGTVGLSLGITAELSAASRLILIFLMYFGRVGGLTMIYAVASGAAPGIAQLPRERVTVG</sequence>
<evidence type="ECO:0000256" key="1">
    <source>
        <dbReference type="ARBA" id="ARBA00004651"/>
    </source>
</evidence>
<evidence type="ECO:0000313" key="10">
    <source>
        <dbReference type="Proteomes" id="UP000607645"/>
    </source>
</evidence>
<keyword evidence="4 8" id="KW-0812">Transmembrane</keyword>
<feature type="transmembrane region" description="Helical" evidence="8">
    <location>
        <begin position="389"/>
        <end position="410"/>
    </location>
</feature>
<keyword evidence="7 8" id="KW-0472">Membrane</keyword>
<gene>
    <name evidence="9" type="ORF">H8S62_12285</name>
</gene>
<proteinExistence type="predicted"/>
<evidence type="ECO:0000256" key="6">
    <source>
        <dbReference type="ARBA" id="ARBA00023065"/>
    </source>
</evidence>
<keyword evidence="6" id="KW-0406">Ion transport</keyword>
<dbReference type="PANTHER" id="PTHR32024">
    <property type="entry name" value="TRK SYSTEM POTASSIUM UPTAKE PROTEIN TRKG-RELATED"/>
    <property type="match status" value="1"/>
</dbReference>
<keyword evidence="2" id="KW-0813">Transport</keyword>
<dbReference type="RefSeq" id="WP_155148805.1">
    <property type="nucleotide sequence ID" value="NZ_JACOPQ010000009.1"/>
</dbReference>
<name>A0A8J6JN16_9FIRM</name>
<dbReference type="EMBL" id="JACOPQ010000009">
    <property type="protein sequence ID" value="MBC5737785.1"/>
    <property type="molecule type" value="Genomic_DNA"/>
</dbReference>
<feature type="transmembrane region" description="Helical" evidence="8">
    <location>
        <begin position="213"/>
        <end position="232"/>
    </location>
</feature>
<comment type="caution">
    <text evidence="9">The sequence shown here is derived from an EMBL/GenBank/DDBJ whole genome shotgun (WGS) entry which is preliminary data.</text>
</comment>
<keyword evidence="5 8" id="KW-1133">Transmembrane helix</keyword>